<dbReference type="STRING" id="128403.WA1_49110"/>
<organism evidence="1 2">
    <name type="scientific">Scytonema hofmannii PCC 7110</name>
    <dbReference type="NCBI Taxonomy" id="128403"/>
    <lineage>
        <taxon>Bacteria</taxon>
        <taxon>Bacillati</taxon>
        <taxon>Cyanobacteriota</taxon>
        <taxon>Cyanophyceae</taxon>
        <taxon>Nostocales</taxon>
        <taxon>Scytonemataceae</taxon>
        <taxon>Scytonema</taxon>
    </lineage>
</organism>
<dbReference type="EMBL" id="ANNX02000064">
    <property type="protein sequence ID" value="KYC34702.1"/>
    <property type="molecule type" value="Genomic_DNA"/>
</dbReference>
<dbReference type="OrthoDB" id="482376at2"/>
<dbReference type="RefSeq" id="WP_017741152.1">
    <property type="nucleotide sequence ID" value="NZ_KQ976355.1"/>
</dbReference>
<accession>A0A139WQJ5</accession>
<reference evidence="1 2" key="1">
    <citation type="journal article" date="2013" name="Genome Biol. Evol.">
        <title>Genomes of Stigonematalean cyanobacteria (subsection V) and the evolution of oxygenic photosynthesis from prokaryotes to plastids.</title>
        <authorList>
            <person name="Dagan T."/>
            <person name="Roettger M."/>
            <person name="Stucken K."/>
            <person name="Landan G."/>
            <person name="Koch R."/>
            <person name="Major P."/>
            <person name="Gould S.B."/>
            <person name="Goremykin V.V."/>
            <person name="Rippka R."/>
            <person name="Tandeau de Marsac N."/>
            <person name="Gugger M."/>
            <person name="Lockhart P.J."/>
            <person name="Allen J.F."/>
            <person name="Brune I."/>
            <person name="Maus I."/>
            <person name="Puhler A."/>
            <person name="Martin W.F."/>
        </authorList>
    </citation>
    <scope>NUCLEOTIDE SEQUENCE [LARGE SCALE GENOMIC DNA]</scope>
    <source>
        <strain evidence="1 2">PCC 7110</strain>
    </source>
</reference>
<dbReference type="InterPro" id="IPR049804">
    <property type="entry name" value="Choice_anch_L"/>
</dbReference>
<evidence type="ECO:0000313" key="1">
    <source>
        <dbReference type="EMBL" id="KYC34702.1"/>
    </source>
</evidence>
<protein>
    <submittedName>
        <fullName evidence="1">Uncharacterized protein</fullName>
    </submittedName>
</protein>
<proteinExistence type="predicted"/>
<comment type="caution">
    <text evidence="1">The sequence shown here is derived from an EMBL/GenBank/DDBJ whole genome shotgun (WGS) entry which is preliminary data.</text>
</comment>
<keyword evidence="2" id="KW-1185">Reference proteome</keyword>
<gene>
    <name evidence="1" type="ORF">WA1_49110</name>
</gene>
<sequence>MVRTAVTNAIALANAINITNTSDVNELVISILDRVITVSNIKYKSSNVASKLFTKRVASGIGIDRGIILTTGDTSGERDMRYSYTYLLNFWLQSCLSMTKRRKKSAFKKKKRSLYPWEQEENLEIVGIKGDFISTDAGWEELTFLQACNYFSPEEIRDWYQQYWEGANTAELLDKLDVDIDLEDEKAVDKFFETYDWTPQSVQVVVAKAVYDHHKWTLVTAISTPWMEERCFENHEYTAIELGIHLRRYLNRDSLPIVNDSQDAVRRARWHYKNIGWLPRKAVKDAHNLKLQQASKIYSNTLWEQEYINEIEDDIFLDDWQE</sequence>
<dbReference type="AlphaFoldDB" id="A0A139WQJ5"/>
<name>A0A139WQJ5_9CYAN</name>
<dbReference type="NCBIfam" id="NF038133">
    <property type="entry name" value="choice_anch_L"/>
    <property type="match status" value="1"/>
</dbReference>
<dbReference type="Proteomes" id="UP000076925">
    <property type="component" value="Unassembled WGS sequence"/>
</dbReference>
<evidence type="ECO:0000313" key="2">
    <source>
        <dbReference type="Proteomes" id="UP000076925"/>
    </source>
</evidence>